<reference evidence="2 3" key="1">
    <citation type="submission" date="2023-08" db="EMBL/GenBank/DDBJ databases">
        <title>A Necator americanus chromosomal reference genome.</title>
        <authorList>
            <person name="Ilik V."/>
            <person name="Petrzelkova K.J."/>
            <person name="Pardy F."/>
            <person name="Fuh T."/>
            <person name="Niatou-Singa F.S."/>
            <person name="Gouil Q."/>
            <person name="Baker L."/>
            <person name="Ritchie M.E."/>
            <person name="Jex A.R."/>
            <person name="Gazzola D."/>
            <person name="Li H."/>
            <person name="Toshio Fujiwara R."/>
            <person name="Zhan B."/>
            <person name="Aroian R.V."/>
            <person name="Pafco B."/>
            <person name="Schwarz E.M."/>
        </authorList>
    </citation>
    <scope>NUCLEOTIDE SEQUENCE [LARGE SCALE GENOMIC DNA]</scope>
    <source>
        <strain evidence="2 3">Aroian</strain>
        <tissue evidence="2">Whole animal</tissue>
    </source>
</reference>
<proteinExistence type="predicted"/>
<evidence type="ECO:0000313" key="2">
    <source>
        <dbReference type="EMBL" id="KAK6751803.1"/>
    </source>
</evidence>
<keyword evidence="3" id="KW-1185">Reference proteome</keyword>
<accession>A0ABR1DNJ9</accession>
<dbReference type="EMBL" id="JAVFWL010000004">
    <property type="protein sequence ID" value="KAK6751803.1"/>
    <property type="molecule type" value="Genomic_DNA"/>
</dbReference>
<dbReference type="Proteomes" id="UP001303046">
    <property type="component" value="Unassembled WGS sequence"/>
</dbReference>
<organism evidence="2 3">
    <name type="scientific">Necator americanus</name>
    <name type="common">Human hookworm</name>
    <dbReference type="NCBI Taxonomy" id="51031"/>
    <lineage>
        <taxon>Eukaryota</taxon>
        <taxon>Metazoa</taxon>
        <taxon>Ecdysozoa</taxon>
        <taxon>Nematoda</taxon>
        <taxon>Chromadorea</taxon>
        <taxon>Rhabditida</taxon>
        <taxon>Rhabditina</taxon>
        <taxon>Rhabditomorpha</taxon>
        <taxon>Strongyloidea</taxon>
        <taxon>Ancylostomatidae</taxon>
        <taxon>Bunostominae</taxon>
        <taxon>Necator</taxon>
    </lineage>
</organism>
<evidence type="ECO:0000313" key="3">
    <source>
        <dbReference type="Proteomes" id="UP001303046"/>
    </source>
</evidence>
<feature type="region of interest" description="Disordered" evidence="1">
    <location>
        <begin position="29"/>
        <end position="81"/>
    </location>
</feature>
<sequence>MVMDGICGMDRTDRVVAFEGKRDSWKENYRRNFEEKKKKKEKERKKKEKKKKKKKEEEGRRRRRRSTKPKAEAQLTCLLQL</sequence>
<evidence type="ECO:0000256" key="1">
    <source>
        <dbReference type="SAM" id="MobiDB-lite"/>
    </source>
</evidence>
<gene>
    <name evidence="2" type="primary">Necator_chrIV.g16602</name>
    <name evidence="2" type="ORF">RB195_003305</name>
</gene>
<name>A0ABR1DNJ9_NECAM</name>
<feature type="compositionally biased region" description="Basic residues" evidence="1">
    <location>
        <begin position="37"/>
        <end position="54"/>
    </location>
</feature>
<protein>
    <submittedName>
        <fullName evidence="2">Uncharacterized protein</fullName>
    </submittedName>
</protein>
<comment type="caution">
    <text evidence="2">The sequence shown here is derived from an EMBL/GenBank/DDBJ whole genome shotgun (WGS) entry which is preliminary data.</text>
</comment>